<name>A0ABP8WXS4_9MICC</name>
<evidence type="ECO:0000313" key="2">
    <source>
        <dbReference type="Proteomes" id="UP001501446"/>
    </source>
</evidence>
<dbReference type="EMBL" id="BAABLN010000014">
    <property type="protein sequence ID" value="GAA4696765.1"/>
    <property type="molecule type" value="Genomic_DNA"/>
</dbReference>
<comment type="caution">
    <text evidence="1">The sequence shown here is derived from an EMBL/GenBank/DDBJ whole genome shotgun (WGS) entry which is preliminary data.</text>
</comment>
<accession>A0ABP8WXS4</accession>
<dbReference type="SUPFAM" id="SSF56801">
    <property type="entry name" value="Acetyl-CoA synthetase-like"/>
    <property type="match status" value="1"/>
</dbReference>
<gene>
    <name evidence="1" type="ORF">GCM10025781_13330</name>
</gene>
<dbReference type="InterPro" id="IPR017523">
    <property type="entry name" value="Rv3268"/>
</dbReference>
<protein>
    <recommendedName>
        <fullName evidence="3">TIGR03089 family protein</fullName>
    </recommendedName>
</protein>
<dbReference type="RefSeq" id="WP_345310981.1">
    <property type="nucleotide sequence ID" value="NZ_BAABLN010000014.1"/>
</dbReference>
<dbReference type="NCBIfam" id="TIGR03089">
    <property type="entry name" value="TIGR03089 family protein"/>
    <property type="match status" value="1"/>
</dbReference>
<dbReference type="Proteomes" id="UP001501446">
    <property type="component" value="Unassembled WGS sequence"/>
</dbReference>
<reference evidence="2" key="1">
    <citation type="journal article" date="2019" name="Int. J. Syst. Evol. Microbiol.">
        <title>The Global Catalogue of Microorganisms (GCM) 10K type strain sequencing project: providing services to taxonomists for standard genome sequencing and annotation.</title>
        <authorList>
            <consortium name="The Broad Institute Genomics Platform"/>
            <consortium name="The Broad Institute Genome Sequencing Center for Infectious Disease"/>
            <person name="Wu L."/>
            <person name="Ma J."/>
        </authorList>
    </citation>
    <scope>NUCLEOTIDE SEQUENCE [LARGE SCALE GENOMIC DNA]</scope>
    <source>
        <strain evidence="2">JCM 18958</strain>
    </source>
</reference>
<organism evidence="1 2">
    <name type="scientific">Kocuria gwangalliensis</name>
    <dbReference type="NCBI Taxonomy" id="501592"/>
    <lineage>
        <taxon>Bacteria</taxon>
        <taxon>Bacillati</taxon>
        <taxon>Actinomycetota</taxon>
        <taxon>Actinomycetes</taxon>
        <taxon>Micrococcales</taxon>
        <taxon>Micrococcaceae</taxon>
        <taxon>Kocuria</taxon>
    </lineage>
</organism>
<evidence type="ECO:0008006" key="3">
    <source>
        <dbReference type="Google" id="ProtNLM"/>
    </source>
</evidence>
<evidence type="ECO:0000313" key="1">
    <source>
        <dbReference type="EMBL" id="GAA4696765.1"/>
    </source>
</evidence>
<keyword evidence="2" id="KW-1185">Reference proteome</keyword>
<proteinExistence type="predicted"/>
<sequence>MRRTPATFAQALEHISERPTPALIWRDGPERVELSGRVLVNWVEKSASLLVDELDVESGQLITVSALPHWRLVVLTLAALRVGAAVRVTGNSADDAAVHAELEAHLDVNVPAKHVLAVASPALAFRCEQPVPDPAIDFCAEVRSLPDVYMGMEEPRDADDALAESGITHGELLAEAERAASAIQDHTVYLPLSDGWNERALLITLGVLLRGGAVLMAVNEADVTPDVLGQERAVRLPDG</sequence>